<evidence type="ECO:0000313" key="2">
    <source>
        <dbReference type="Proteomes" id="UP001305414"/>
    </source>
</evidence>
<sequence length="71" mass="7579">MMMVKLNTGPVYSSVIVGGAAAELAWTSGVNWIECTVPNEVRRRSKLCSTATGRPSSMIAGRSLMAEMRGC</sequence>
<organism evidence="1 2">
    <name type="scientific">Xylaria bambusicola</name>
    <dbReference type="NCBI Taxonomy" id="326684"/>
    <lineage>
        <taxon>Eukaryota</taxon>
        <taxon>Fungi</taxon>
        <taxon>Dikarya</taxon>
        <taxon>Ascomycota</taxon>
        <taxon>Pezizomycotina</taxon>
        <taxon>Sordariomycetes</taxon>
        <taxon>Xylariomycetidae</taxon>
        <taxon>Xylariales</taxon>
        <taxon>Xylariaceae</taxon>
        <taxon>Xylaria</taxon>
    </lineage>
</organism>
<evidence type="ECO:0000313" key="1">
    <source>
        <dbReference type="EMBL" id="KAK5633018.1"/>
    </source>
</evidence>
<protein>
    <submittedName>
        <fullName evidence="1">Uncharacterized protein</fullName>
    </submittedName>
</protein>
<gene>
    <name evidence="1" type="ORF">RRF57_008732</name>
</gene>
<name>A0AAN7UTW0_9PEZI</name>
<keyword evidence="2" id="KW-1185">Reference proteome</keyword>
<dbReference type="Proteomes" id="UP001305414">
    <property type="component" value="Unassembled WGS sequence"/>
</dbReference>
<dbReference type="AlphaFoldDB" id="A0AAN7UTW0"/>
<dbReference type="EMBL" id="JAWHQM010000029">
    <property type="protein sequence ID" value="KAK5633018.1"/>
    <property type="molecule type" value="Genomic_DNA"/>
</dbReference>
<comment type="caution">
    <text evidence="1">The sequence shown here is derived from an EMBL/GenBank/DDBJ whole genome shotgun (WGS) entry which is preliminary data.</text>
</comment>
<reference evidence="1 2" key="1">
    <citation type="submission" date="2023-10" db="EMBL/GenBank/DDBJ databases">
        <title>Draft genome sequence of Xylaria bambusicola isolate GMP-LS, the root and basal stem rot pathogen of sugarcane in Indonesia.</title>
        <authorList>
            <person name="Selvaraj P."/>
            <person name="Muralishankar V."/>
            <person name="Muruganantham S."/>
            <person name="Sp S."/>
            <person name="Haryani S."/>
            <person name="Lau K.J.X."/>
            <person name="Naqvi N.I."/>
        </authorList>
    </citation>
    <scope>NUCLEOTIDE SEQUENCE [LARGE SCALE GENOMIC DNA]</scope>
    <source>
        <strain evidence="1">GMP-LS</strain>
    </source>
</reference>
<accession>A0AAN7UTW0</accession>
<proteinExistence type="predicted"/>